<reference evidence="2" key="2">
    <citation type="submission" date="2020-09" db="EMBL/GenBank/DDBJ databases">
        <authorList>
            <person name="Sun Q."/>
            <person name="Ohkuma M."/>
        </authorList>
    </citation>
    <scope>NUCLEOTIDE SEQUENCE</scope>
    <source>
        <strain evidence="2">JCM 19831</strain>
    </source>
</reference>
<evidence type="ECO:0000256" key="1">
    <source>
        <dbReference type="SAM" id="MobiDB-lite"/>
    </source>
</evidence>
<dbReference type="Proteomes" id="UP000642070">
    <property type="component" value="Unassembled WGS sequence"/>
</dbReference>
<name>A0A917U9W2_9ACTN</name>
<protein>
    <submittedName>
        <fullName evidence="2">Uncharacterized protein</fullName>
    </submittedName>
</protein>
<feature type="region of interest" description="Disordered" evidence="1">
    <location>
        <begin position="1"/>
        <end position="174"/>
    </location>
</feature>
<dbReference type="EMBL" id="BMPI01000051">
    <property type="protein sequence ID" value="GGM65222.1"/>
    <property type="molecule type" value="Genomic_DNA"/>
</dbReference>
<sequence length="233" mass="25218">MALANHLATSSQRSAGGDHAHTDRRRSDAAEQSINPDPEIQPPPDSRPKRTAPGRPKRTAPGRPKRRRPEPTLGRRPLERAAGVAEPVAADPSRWQPIRAGGGRAARVAGWPVRRRPHPSPWWSHGPCGARWRQRRPESSVEGCRWSVSASRPSRWRPSRCSRTEPAAAEPSRWELNRAGGGRAARVAGWAESALAGPEPVAAAALSVLAAWPSRWWRGRVGGRGRAGGGARG</sequence>
<dbReference type="AlphaFoldDB" id="A0A917U9W2"/>
<feature type="compositionally biased region" description="Basic residues" evidence="1">
    <location>
        <begin position="49"/>
        <end position="68"/>
    </location>
</feature>
<evidence type="ECO:0000313" key="3">
    <source>
        <dbReference type="Proteomes" id="UP000642070"/>
    </source>
</evidence>
<comment type="caution">
    <text evidence="2">The sequence shown here is derived from an EMBL/GenBank/DDBJ whole genome shotgun (WGS) entry which is preliminary data.</text>
</comment>
<proteinExistence type="predicted"/>
<accession>A0A917U9W2</accession>
<gene>
    <name evidence="2" type="ORF">GCM10007977_078420</name>
</gene>
<organism evidence="2 3">
    <name type="scientific">Dactylosporangium sucinum</name>
    <dbReference type="NCBI Taxonomy" id="1424081"/>
    <lineage>
        <taxon>Bacteria</taxon>
        <taxon>Bacillati</taxon>
        <taxon>Actinomycetota</taxon>
        <taxon>Actinomycetes</taxon>
        <taxon>Micromonosporales</taxon>
        <taxon>Micromonosporaceae</taxon>
        <taxon>Dactylosporangium</taxon>
    </lineage>
</organism>
<feature type="compositionally biased region" description="Basic and acidic residues" evidence="1">
    <location>
        <begin position="16"/>
        <end position="29"/>
    </location>
</feature>
<evidence type="ECO:0000313" key="2">
    <source>
        <dbReference type="EMBL" id="GGM65222.1"/>
    </source>
</evidence>
<reference evidence="2" key="1">
    <citation type="journal article" date="2014" name="Int. J. Syst. Evol. Microbiol.">
        <title>Complete genome sequence of Corynebacterium casei LMG S-19264T (=DSM 44701T), isolated from a smear-ripened cheese.</title>
        <authorList>
            <consortium name="US DOE Joint Genome Institute (JGI-PGF)"/>
            <person name="Walter F."/>
            <person name="Albersmeier A."/>
            <person name="Kalinowski J."/>
            <person name="Ruckert C."/>
        </authorList>
    </citation>
    <scope>NUCLEOTIDE SEQUENCE</scope>
    <source>
        <strain evidence="2">JCM 19831</strain>
    </source>
</reference>
<keyword evidence="3" id="KW-1185">Reference proteome</keyword>